<protein>
    <submittedName>
        <fullName evidence="2">Effector binding domain-containing protein</fullName>
    </submittedName>
</protein>
<dbReference type="SUPFAM" id="SSF54593">
    <property type="entry name" value="Glyoxalase/Bleomycin resistance protein/Dihydroxybiphenyl dioxygenase"/>
    <property type="match status" value="1"/>
</dbReference>
<dbReference type="Pfam" id="PF00903">
    <property type="entry name" value="Glyoxalase"/>
    <property type="match status" value="1"/>
</dbReference>
<proteinExistence type="predicted"/>
<dbReference type="Gene3D" id="3.20.80.10">
    <property type="entry name" value="Regulatory factor, effector binding domain"/>
    <property type="match status" value="1"/>
</dbReference>
<dbReference type="InterPro" id="IPR010499">
    <property type="entry name" value="AraC_E-bd"/>
</dbReference>
<dbReference type="Gene3D" id="3.10.180.10">
    <property type="entry name" value="2,3-Dihydroxybiphenyl 1,2-Dioxygenase, domain 1"/>
    <property type="match status" value="1"/>
</dbReference>
<feature type="domain" description="VOC" evidence="1">
    <location>
        <begin position="166"/>
        <end position="274"/>
    </location>
</feature>
<dbReference type="Pfam" id="PF14526">
    <property type="entry name" value="Cass2"/>
    <property type="match status" value="1"/>
</dbReference>
<dbReference type="SMART" id="SM00871">
    <property type="entry name" value="AraC_E_bind"/>
    <property type="match status" value="1"/>
</dbReference>
<gene>
    <name evidence="2" type="ORF">ACFFJ8_08660</name>
</gene>
<name>A0ABV6J6E8_9BACL</name>
<dbReference type="InterPro" id="IPR029441">
    <property type="entry name" value="Cass2"/>
</dbReference>
<organism evidence="2 3">
    <name type="scientific">Paenibacillus mendelii</name>
    <dbReference type="NCBI Taxonomy" id="206163"/>
    <lineage>
        <taxon>Bacteria</taxon>
        <taxon>Bacillati</taxon>
        <taxon>Bacillota</taxon>
        <taxon>Bacilli</taxon>
        <taxon>Bacillales</taxon>
        <taxon>Paenibacillaceae</taxon>
        <taxon>Paenibacillus</taxon>
    </lineage>
</organism>
<dbReference type="EMBL" id="JBHLVF010000011">
    <property type="protein sequence ID" value="MFC0391443.1"/>
    <property type="molecule type" value="Genomic_DNA"/>
</dbReference>
<dbReference type="InterPro" id="IPR037523">
    <property type="entry name" value="VOC_core"/>
</dbReference>
<dbReference type="PROSITE" id="PS51819">
    <property type="entry name" value="VOC"/>
    <property type="match status" value="1"/>
</dbReference>
<comment type="caution">
    <text evidence="2">The sequence shown here is derived from an EMBL/GenBank/DDBJ whole genome shotgun (WGS) entry which is preliminary data.</text>
</comment>
<evidence type="ECO:0000313" key="2">
    <source>
        <dbReference type="EMBL" id="MFC0391443.1"/>
    </source>
</evidence>
<reference evidence="2 3" key="1">
    <citation type="submission" date="2024-09" db="EMBL/GenBank/DDBJ databases">
        <authorList>
            <person name="Sun Q."/>
            <person name="Mori K."/>
        </authorList>
    </citation>
    <scope>NUCLEOTIDE SEQUENCE [LARGE SCALE GENOMIC DNA]</scope>
    <source>
        <strain evidence="2 3">CCM 4839</strain>
    </source>
</reference>
<dbReference type="Proteomes" id="UP001589818">
    <property type="component" value="Unassembled WGS sequence"/>
</dbReference>
<accession>A0ABV6J6E8</accession>
<evidence type="ECO:0000259" key="1">
    <source>
        <dbReference type="PROSITE" id="PS51819"/>
    </source>
</evidence>
<dbReference type="InterPro" id="IPR011256">
    <property type="entry name" value="Reg_factor_effector_dom_sf"/>
</dbReference>
<dbReference type="RefSeq" id="WP_204819907.1">
    <property type="nucleotide sequence ID" value="NZ_JANHOF010000006.1"/>
</dbReference>
<keyword evidence="3" id="KW-1185">Reference proteome</keyword>
<dbReference type="SUPFAM" id="SSF55136">
    <property type="entry name" value="Probable bacterial effector-binding domain"/>
    <property type="match status" value="1"/>
</dbReference>
<dbReference type="InterPro" id="IPR029068">
    <property type="entry name" value="Glyas_Bleomycin-R_OHBP_Dase"/>
</dbReference>
<dbReference type="InterPro" id="IPR004360">
    <property type="entry name" value="Glyas_Fos-R_dOase_dom"/>
</dbReference>
<evidence type="ECO:0000313" key="3">
    <source>
        <dbReference type="Proteomes" id="UP001589818"/>
    </source>
</evidence>
<sequence>MGFQTMQRGSFVLAGIHVESEFPGWNRKSEWLGEAFRQLDQRLADSGIQGESKYFIYHIVPWEGFIVGVEVEEGAELPPGFIAIPIPDVKYRIHAHRGPMNEQPQTFDSICASGHGEPPDGELTHFEKYDGLFDFEQDRGSFDIWIPVKTDEAERHPSDHPDISITAGPKLVAVTDKERSENYYIDVLGFTKDGCGELHRGELKLLLDEGPVSPIETAWHCYAYTRDDLQLDILYEELLSKGAFVSQEPHMTSETWKEFIVQDYDGNKIAFGANVEQRVTLGGS</sequence>